<proteinExistence type="predicted"/>
<evidence type="ECO:0000256" key="1">
    <source>
        <dbReference type="SAM" id="MobiDB-lite"/>
    </source>
</evidence>
<feature type="region of interest" description="Disordered" evidence="1">
    <location>
        <begin position="186"/>
        <end position="228"/>
    </location>
</feature>
<dbReference type="InterPro" id="IPR011047">
    <property type="entry name" value="Quinoprotein_ADH-like_sf"/>
</dbReference>
<reference evidence="5" key="1">
    <citation type="journal article" date="2019" name="Int. J. Syst. Evol. Microbiol.">
        <title>The Global Catalogue of Microorganisms (GCM) 10K type strain sequencing project: providing services to taxonomists for standard genome sequencing and annotation.</title>
        <authorList>
            <consortium name="The Broad Institute Genomics Platform"/>
            <consortium name="The Broad Institute Genome Sequencing Center for Infectious Disease"/>
            <person name="Wu L."/>
            <person name="Ma J."/>
        </authorList>
    </citation>
    <scope>NUCLEOTIDE SEQUENCE [LARGE SCALE GENOMIC DNA]</scope>
    <source>
        <strain evidence="5">JCM 9651</strain>
    </source>
</reference>
<feature type="compositionally biased region" description="Polar residues" evidence="1">
    <location>
        <begin position="193"/>
        <end position="203"/>
    </location>
</feature>
<dbReference type="SUPFAM" id="SSF50998">
    <property type="entry name" value="Quinoprotein alcohol dehydrogenase-like"/>
    <property type="match status" value="1"/>
</dbReference>
<dbReference type="Gene3D" id="2.130.10.10">
    <property type="entry name" value="YVTN repeat-like/Quinoprotein amine dehydrogenase"/>
    <property type="match status" value="1"/>
</dbReference>
<feature type="region of interest" description="Disordered" evidence="1">
    <location>
        <begin position="1"/>
        <end position="160"/>
    </location>
</feature>
<feature type="compositionally biased region" description="Low complexity" evidence="1">
    <location>
        <begin position="118"/>
        <end position="128"/>
    </location>
</feature>
<comment type="caution">
    <text evidence="4">The sequence shown here is derived from an EMBL/GenBank/DDBJ whole genome shotgun (WGS) entry which is preliminary data.</text>
</comment>
<protein>
    <submittedName>
        <fullName evidence="4">PQQ-binding-like beta-propeller repeat protein</fullName>
    </submittedName>
</protein>
<evidence type="ECO:0000313" key="5">
    <source>
        <dbReference type="Proteomes" id="UP001499990"/>
    </source>
</evidence>
<feature type="domain" description="Pyrrolo-quinoline quinone repeat" evidence="3">
    <location>
        <begin position="319"/>
        <end position="535"/>
    </location>
</feature>
<evidence type="ECO:0000256" key="2">
    <source>
        <dbReference type="SAM" id="Phobius"/>
    </source>
</evidence>
<name>A0ABP6SBE4_9ACTN</name>
<keyword evidence="2" id="KW-0472">Membrane</keyword>
<dbReference type="Gene3D" id="2.40.10.480">
    <property type="match status" value="1"/>
</dbReference>
<accession>A0ABP6SBE4</accession>
<gene>
    <name evidence="4" type="ORF">GCM10020367_27100</name>
</gene>
<keyword evidence="2" id="KW-1133">Transmembrane helix</keyword>
<feature type="transmembrane region" description="Helical" evidence="2">
    <location>
        <begin position="167"/>
        <end position="185"/>
    </location>
</feature>
<evidence type="ECO:0000313" key="4">
    <source>
        <dbReference type="EMBL" id="GAA3372385.1"/>
    </source>
</evidence>
<keyword evidence="2" id="KW-0812">Transmembrane</keyword>
<feature type="compositionally biased region" description="Pro residues" evidence="1">
    <location>
        <begin position="139"/>
        <end position="153"/>
    </location>
</feature>
<feature type="compositionally biased region" description="Low complexity" evidence="1">
    <location>
        <begin position="44"/>
        <end position="56"/>
    </location>
</feature>
<dbReference type="Pfam" id="PF13360">
    <property type="entry name" value="PQQ_2"/>
    <property type="match status" value="1"/>
</dbReference>
<feature type="compositionally biased region" description="Pro residues" evidence="1">
    <location>
        <begin position="1"/>
        <end position="40"/>
    </location>
</feature>
<dbReference type="RefSeq" id="WP_345037040.1">
    <property type="nucleotide sequence ID" value="NZ_BAAAYL010000001.1"/>
</dbReference>
<evidence type="ECO:0000259" key="3">
    <source>
        <dbReference type="Pfam" id="PF13360"/>
    </source>
</evidence>
<keyword evidence="5" id="KW-1185">Reference proteome</keyword>
<dbReference type="InterPro" id="IPR002372">
    <property type="entry name" value="PQQ_rpt_dom"/>
</dbReference>
<organism evidence="4 5">
    <name type="scientific">Streptomyces sannanensis</name>
    <dbReference type="NCBI Taxonomy" id="285536"/>
    <lineage>
        <taxon>Bacteria</taxon>
        <taxon>Bacillati</taxon>
        <taxon>Actinomycetota</taxon>
        <taxon>Actinomycetes</taxon>
        <taxon>Kitasatosporales</taxon>
        <taxon>Streptomycetaceae</taxon>
        <taxon>Streptomyces</taxon>
    </lineage>
</organism>
<feature type="compositionally biased region" description="Low complexity" evidence="1">
    <location>
        <begin position="63"/>
        <end position="83"/>
    </location>
</feature>
<dbReference type="Proteomes" id="UP001499990">
    <property type="component" value="Unassembled WGS sequence"/>
</dbReference>
<sequence length="641" mass="65893">MTQPPSPPNQPPAQPPPGGFGVPQDPPPGGFGVPQDPPPGGFGAPQTPAPADAAPGQQPPQAPSAFGPPQAPAPGRAQPAVPAFGGPQAPVTPGYGQPQAPAPGYGYPQTPPGGQPGYGYPNQPAYGSPQGGPYGQQPPTQPMQPQHIPPQPAGPGGGKKSKAQMTIIIAAVVAIALIVGTGVWYSSGKDDTGNQARTGSTETGKGGDDKGGDGPAGPGPAKEKAPADVNSKVLFQLPLPKVTGTTTIEGSWLTDTLYVKNGVNEVVGYDAVKGTQAWKTPLPGPVCAASRHVTSDDRTAIVFQPRVPTKADKYPGCTEVAALDLTTGKLLWQKSVNDGDTKADFKEVTVAAGVVAAGGLYGGAAWDVNTGAALWQPQASTDQCQDRGYAGGEALVAVRKCGDFGQEQLTVQVLDTKAKGAVLSTYKLPAGVKYAHVVSTEPLVVAADVGETAGDGSEISDFFSVDGKTGKLLARIPADAEKYGAECQLEVESCSGAVVGNNRLYVMTEEHDGTGDSYSQTNEIVAFDLATGKPVPGKADAGNDYIVTPLRMDGPNVIAYKKPPYDKGGQVVSIDGTTLKETLLMENPADEATRSAESRFLPRFSEIRFGGGRLYFSQVLLSEPTGSDIDGKYLTVAFGTG</sequence>
<dbReference type="InterPro" id="IPR015943">
    <property type="entry name" value="WD40/YVTN_repeat-like_dom_sf"/>
</dbReference>
<dbReference type="EMBL" id="BAAAYL010000001">
    <property type="protein sequence ID" value="GAA3372385.1"/>
    <property type="molecule type" value="Genomic_DNA"/>
</dbReference>
<feature type="compositionally biased region" description="Low complexity" evidence="1">
    <location>
        <begin position="93"/>
        <end position="108"/>
    </location>
</feature>